<dbReference type="PANTHER" id="PTHR43300">
    <property type="entry name" value="ACETYLTRANSFERASE"/>
    <property type="match status" value="1"/>
</dbReference>
<dbReference type="InterPro" id="IPR011004">
    <property type="entry name" value="Trimer_LpxA-like_sf"/>
</dbReference>
<dbReference type="EMBL" id="JAMDMX010000140">
    <property type="protein sequence ID" value="MCY9697380.1"/>
    <property type="molecule type" value="Genomic_DNA"/>
</dbReference>
<evidence type="ECO:0000313" key="3">
    <source>
        <dbReference type="EMBL" id="MCY9697380.1"/>
    </source>
</evidence>
<accession>A0ABT4GME4</accession>
<dbReference type="InterPro" id="IPR050179">
    <property type="entry name" value="Trans_hexapeptide_repeat"/>
</dbReference>
<organism evidence="3 4">
    <name type="scientific">Paenibacillus alginolyticus</name>
    <dbReference type="NCBI Taxonomy" id="59839"/>
    <lineage>
        <taxon>Bacteria</taxon>
        <taxon>Bacillati</taxon>
        <taxon>Bacillota</taxon>
        <taxon>Bacilli</taxon>
        <taxon>Bacillales</taxon>
        <taxon>Paenibacillaceae</taxon>
        <taxon>Paenibacillus</taxon>
    </lineage>
</organism>
<dbReference type="Gene3D" id="2.160.10.10">
    <property type="entry name" value="Hexapeptide repeat proteins"/>
    <property type="match status" value="1"/>
</dbReference>
<evidence type="ECO:0000256" key="1">
    <source>
        <dbReference type="ARBA" id="ARBA00022679"/>
    </source>
</evidence>
<dbReference type="PROSITE" id="PS00101">
    <property type="entry name" value="HEXAPEP_TRANSFERASES"/>
    <property type="match status" value="1"/>
</dbReference>
<reference evidence="3 4" key="1">
    <citation type="submission" date="2022-05" db="EMBL/GenBank/DDBJ databases">
        <title>Genome Sequencing of Bee-Associated Microbes.</title>
        <authorList>
            <person name="Dunlap C."/>
        </authorList>
    </citation>
    <scope>NUCLEOTIDE SEQUENCE [LARGE SCALE GENOMIC DNA]</scope>
    <source>
        <strain evidence="3 4">NRRL B-14421</strain>
    </source>
</reference>
<name>A0ABT4GME4_9BACL</name>
<keyword evidence="2" id="KW-0677">Repeat</keyword>
<keyword evidence="3" id="KW-0012">Acyltransferase</keyword>
<dbReference type="Pfam" id="PF00132">
    <property type="entry name" value="Hexapep"/>
    <property type="match status" value="1"/>
</dbReference>
<proteinExistence type="predicted"/>
<dbReference type="SUPFAM" id="SSF51161">
    <property type="entry name" value="Trimeric LpxA-like enzymes"/>
    <property type="match status" value="1"/>
</dbReference>
<dbReference type="CDD" id="cd04647">
    <property type="entry name" value="LbH_MAT_like"/>
    <property type="match status" value="1"/>
</dbReference>
<dbReference type="InterPro" id="IPR018357">
    <property type="entry name" value="Hexapep_transf_CS"/>
</dbReference>
<evidence type="ECO:0000313" key="4">
    <source>
        <dbReference type="Proteomes" id="UP001527099"/>
    </source>
</evidence>
<keyword evidence="4" id="KW-1185">Reference proteome</keyword>
<gene>
    <name evidence="3" type="ORF">M5X19_31645</name>
</gene>
<comment type="caution">
    <text evidence="3">The sequence shown here is derived from an EMBL/GenBank/DDBJ whole genome shotgun (WGS) entry which is preliminary data.</text>
</comment>
<dbReference type="GO" id="GO:0016746">
    <property type="term" value="F:acyltransferase activity"/>
    <property type="evidence" value="ECO:0007669"/>
    <property type="project" value="UniProtKB-KW"/>
</dbReference>
<dbReference type="PANTHER" id="PTHR43300:SF11">
    <property type="entry name" value="ACETYLTRANSFERASE RV3034C-RELATED"/>
    <property type="match status" value="1"/>
</dbReference>
<evidence type="ECO:0000256" key="2">
    <source>
        <dbReference type="ARBA" id="ARBA00022737"/>
    </source>
</evidence>
<protein>
    <submittedName>
        <fullName evidence="3">Acyltransferase</fullName>
    </submittedName>
</protein>
<keyword evidence="1" id="KW-0808">Transferase</keyword>
<dbReference type="Proteomes" id="UP001527099">
    <property type="component" value="Unassembled WGS sequence"/>
</dbReference>
<sequence>MDRNQAKHREIDYMPWITKAEIEIHEQEQIQQRLAETYSCSFGKNCFVSPQAIFFPDAFQMGDRSYIAGGAIVRNTSLSMGADCSINSYAVVTGKVSMGDGVRIASHASIYGFNHGYETTHQPIFKQPCTSKGIHIGDDVWIGANVVILDGVRIGSHSIIAAGAIVTKDVPDYSIVGGNPAKVIRSRLNNEAPLNSDKQPIEKKLQNFGNKVKEQLDPLLRHYLVSTPNETFFQDRPGFKRTARAYCDAVEIAALFNVLPPGWTKEELIVKLQSFQDSSTGLLPDPWSPPDATLYEPHLLSDHLSRYHLLAVGYALEVLGASLLHPIHVVENMSTEQLYTKLESLPWDNNAWSCGDWIDSYATGLYLNLKHFESKKRPDDLFGWLQTHVSRTSGLWGLPTDAETWLQPVNGFYRLTRATYAQFDIPLPYPDKTIDTVLAHSRDQQFFRFDHLNACNVLDVVHPLWLCLKQTDYRKEEIKEWAKRHLEKVLDFWVDERGFSFQLVQQESTGLQGTEMWLSIIFLLADVCGISQHVGYRPKGVHRIEAPLSLSSIQS</sequence>
<dbReference type="InterPro" id="IPR001451">
    <property type="entry name" value="Hexapep"/>
</dbReference>